<accession>X1FA27</accession>
<gene>
    <name evidence="1" type="ORF">S01H4_55195</name>
</gene>
<comment type="caution">
    <text evidence="1">The sequence shown here is derived from an EMBL/GenBank/DDBJ whole genome shotgun (WGS) entry which is preliminary data.</text>
</comment>
<proteinExistence type="predicted"/>
<organism evidence="1">
    <name type="scientific">marine sediment metagenome</name>
    <dbReference type="NCBI Taxonomy" id="412755"/>
    <lineage>
        <taxon>unclassified sequences</taxon>
        <taxon>metagenomes</taxon>
        <taxon>ecological metagenomes</taxon>
    </lineage>
</organism>
<dbReference type="AlphaFoldDB" id="X1FA27"/>
<evidence type="ECO:0000313" key="1">
    <source>
        <dbReference type="EMBL" id="GAH17603.1"/>
    </source>
</evidence>
<name>X1FA27_9ZZZZ</name>
<feature type="non-terminal residue" evidence="1">
    <location>
        <position position="1"/>
    </location>
</feature>
<protein>
    <submittedName>
        <fullName evidence="1">Uncharacterized protein</fullName>
    </submittedName>
</protein>
<dbReference type="EMBL" id="BART01031829">
    <property type="protein sequence ID" value="GAH17603.1"/>
    <property type="molecule type" value="Genomic_DNA"/>
</dbReference>
<reference evidence="1" key="1">
    <citation type="journal article" date="2014" name="Front. Microbiol.">
        <title>High frequency of phylogenetically diverse reductive dehalogenase-homologous genes in deep subseafloor sedimentary metagenomes.</title>
        <authorList>
            <person name="Kawai M."/>
            <person name="Futagami T."/>
            <person name="Toyoda A."/>
            <person name="Takaki Y."/>
            <person name="Nishi S."/>
            <person name="Hori S."/>
            <person name="Arai W."/>
            <person name="Tsubouchi T."/>
            <person name="Morono Y."/>
            <person name="Uchiyama I."/>
            <person name="Ito T."/>
            <person name="Fujiyama A."/>
            <person name="Inagaki F."/>
            <person name="Takami H."/>
        </authorList>
    </citation>
    <scope>NUCLEOTIDE SEQUENCE</scope>
    <source>
        <strain evidence="1">Expedition CK06-06</strain>
    </source>
</reference>
<sequence length="42" mass="4921">LILLKKNNSNKSWLRAIRRKLSSISKYLKSLNMSMEKMSDGH</sequence>